<dbReference type="PROSITE" id="PS00870">
    <property type="entry name" value="CLPAB_1"/>
    <property type="match status" value="1"/>
</dbReference>
<proteinExistence type="inferred from homology"/>
<dbReference type="InterPro" id="IPR017730">
    <property type="entry name" value="Chaperonin_ClpB"/>
</dbReference>
<dbReference type="PROSITE" id="PS51903">
    <property type="entry name" value="CLP_R"/>
    <property type="match status" value="1"/>
</dbReference>
<dbReference type="AlphaFoldDB" id="A0A6S6RDI4"/>
<keyword evidence="12" id="KW-1185">Reference proteome</keyword>
<dbReference type="SUPFAM" id="SSF52540">
    <property type="entry name" value="P-loop containing nucleoside triphosphate hydrolases"/>
    <property type="match status" value="2"/>
</dbReference>
<evidence type="ECO:0000256" key="8">
    <source>
        <dbReference type="ARBA" id="ARBA00026057"/>
    </source>
</evidence>
<dbReference type="CDD" id="cd19499">
    <property type="entry name" value="RecA-like_ClpB_Hsp104-like"/>
    <property type="match status" value="1"/>
</dbReference>
<dbReference type="InterPro" id="IPR018368">
    <property type="entry name" value="ClpA/B_CS1"/>
</dbReference>
<comment type="similarity">
    <text evidence="2 9">Belongs to the ClpA/ClpB family.</text>
</comment>
<dbReference type="InterPro" id="IPR041546">
    <property type="entry name" value="ClpA/ClpB_AAA_lid"/>
</dbReference>
<keyword evidence="6 10" id="KW-0175">Coiled coil</keyword>
<dbReference type="FunFam" id="3.40.50.300:FF:000010">
    <property type="entry name" value="Chaperone clpB 1, putative"/>
    <property type="match status" value="1"/>
</dbReference>
<dbReference type="PANTHER" id="PTHR11638:SF18">
    <property type="entry name" value="HEAT SHOCK PROTEIN 104"/>
    <property type="match status" value="1"/>
</dbReference>
<comment type="subunit">
    <text evidence="8">Homohexamer. The oligomerization is ATP-dependent.</text>
</comment>
<reference evidence="11 12" key="1">
    <citation type="journal article" date="2016" name="Int. J. Syst. Evol. Microbiol.">
        <title>Descriptions of Anaerotaenia torta gen. nov., sp. nov. and Anaerocolumna cellulosilytica gen. nov., sp. nov. isolated from a methanogenic reactor of cattle waste.</title>
        <authorList>
            <person name="Uek A."/>
            <person name="Ohtaki Y."/>
            <person name="Kaku N."/>
            <person name="Ueki K."/>
        </authorList>
    </citation>
    <scope>NUCLEOTIDE SEQUENCE [LARGE SCALE GENOMIC DNA]</scope>
    <source>
        <strain evidence="11 12">SN021</strain>
    </source>
</reference>
<evidence type="ECO:0000256" key="6">
    <source>
        <dbReference type="ARBA" id="ARBA00023054"/>
    </source>
</evidence>
<dbReference type="CDD" id="cd00009">
    <property type="entry name" value="AAA"/>
    <property type="match status" value="1"/>
</dbReference>
<keyword evidence="10" id="KW-0963">Cytoplasm</keyword>
<dbReference type="InterPro" id="IPR036628">
    <property type="entry name" value="Clp_N_dom_sf"/>
</dbReference>
<dbReference type="GO" id="GO:0016887">
    <property type="term" value="F:ATP hydrolysis activity"/>
    <property type="evidence" value="ECO:0007669"/>
    <property type="project" value="InterPro"/>
</dbReference>
<evidence type="ECO:0000256" key="7">
    <source>
        <dbReference type="ARBA" id="ARBA00023186"/>
    </source>
</evidence>
<dbReference type="FunFam" id="3.40.50.300:FF:000120">
    <property type="entry name" value="ATP-dependent chaperone ClpB"/>
    <property type="match status" value="1"/>
</dbReference>
<dbReference type="RefSeq" id="WP_184092206.1">
    <property type="nucleotide sequence ID" value="NZ_AP023367.1"/>
</dbReference>
<dbReference type="InterPro" id="IPR003593">
    <property type="entry name" value="AAA+_ATPase"/>
</dbReference>
<keyword evidence="7 9" id="KW-0143">Chaperone</keyword>
<evidence type="ECO:0000313" key="11">
    <source>
        <dbReference type="EMBL" id="BCJ96781.1"/>
    </source>
</evidence>
<evidence type="ECO:0000256" key="4">
    <source>
        <dbReference type="ARBA" id="ARBA00022741"/>
    </source>
</evidence>
<dbReference type="SMART" id="SM00382">
    <property type="entry name" value="AAA"/>
    <property type="match status" value="2"/>
</dbReference>
<name>A0A6S6RDI4_9FIRM</name>
<sequence length="862" mass="97570">MNISKFTQKSMEVLQNFEKVAMDYGHQEIDQEHLLYSLITVEDSLILKLLKKMDITTEVFTAQVEGLLKKRPKVSGGQLYVSNDLNKVLVYAEDEAKTMGDSYVSVEHLFLSLLKQPSRAIKELFHNFRITREDFLIALQTVRGNQKVTSDNPEATYDTLEKYGYDLVERARDQKLDPVIGRDAEIRNVIRILSRKTKNNPVLIGEPGVGKTAVVEGLAQRIVRGDVPEGLKNKKVFALDMGALVAGAKYRGEFEERLKAVLEEVKRSEGDIILFIDELHTIVGAGKTDGAMDAGNMLKPMLARGELHCIGATTLNEYRMYIEKDAALERRFQPVMVDEPTVEDTISILRGLKDRYEVFHGVKITDSALVSAAILSNRYISDRFLPDKAIDLVDEACALIKTELDSMPTELDDISRRIMQMEIEEAALKKETDRLSGERLEDLQKELAEAKEAFAAQKAKWDNEKNSVEKVQKLREELEGLNKEIELAERNYDLNKAAELKYGKLPYLTKQLAEEEERLKREEHTLVHESVSEEEIAKIVSRWTGIPIVKLTEGERNKTLHLDTELHKRVIGQEEGVNKVTDAIIRSKAGIKDPTKPIGSFLFLGPTGVGKTELAKALAASLFDDEQNMVRIDMSEYMEKYSVSRLIGAPPGYVGYEEGGQLTEAVRRKPYSVVLFDEIEKAHPDVFNVLLQVLDDGRITDSQGRTVDFKNTILIMTSNIGSSYLLDGLMENGEVSSNCERLVMTDLRNYFRPEFLNRLDEIILFKPLTKDNIGNIIELLIADLNHRLVDRNITIELTEAAKSFVMEQAYDPVYGARPLKRYLQKHIETLSARLILSDQVREGDIIVINMENDQLSAKVKNI</sequence>
<keyword evidence="10" id="KW-0346">Stress response</keyword>
<dbReference type="NCBIfam" id="TIGR03346">
    <property type="entry name" value="chaperone_ClpB"/>
    <property type="match status" value="1"/>
</dbReference>
<comment type="subunit">
    <text evidence="10">Homohexamer; The oligomerization is ATP-dependent.</text>
</comment>
<dbReference type="InterPro" id="IPR004176">
    <property type="entry name" value="Clp_R_N"/>
</dbReference>
<dbReference type="Pfam" id="PF10431">
    <property type="entry name" value="ClpB_D2-small"/>
    <property type="match status" value="1"/>
</dbReference>
<dbReference type="SUPFAM" id="SSF81923">
    <property type="entry name" value="Double Clp-N motif"/>
    <property type="match status" value="1"/>
</dbReference>
<keyword evidence="5 9" id="KW-0067">ATP-binding</keyword>
<dbReference type="SMART" id="SM01086">
    <property type="entry name" value="ClpB_D2-small"/>
    <property type="match status" value="1"/>
</dbReference>
<dbReference type="Gene3D" id="1.10.8.60">
    <property type="match status" value="1"/>
</dbReference>
<dbReference type="KEGG" id="acel:acsn021_43500"/>
<dbReference type="Pfam" id="PF00004">
    <property type="entry name" value="AAA"/>
    <property type="match status" value="1"/>
</dbReference>
<evidence type="ECO:0000256" key="5">
    <source>
        <dbReference type="ARBA" id="ARBA00022840"/>
    </source>
</evidence>
<dbReference type="GO" id="GO:0042026">
    <property type="term" value="P:protein refolding"/>
    <property type="evidence" value="ECO:0007669"/>
    <property type="project" value="UniProtKB-UniRule"/>
</dbReference>
<gene>
    <name evidence="10 11" type="primary">clpB</name>
    <name evidence="11" type="ORF">acsn021_43500</name>
</gene>
<dbReference type="PROSITE" id="PS00871">
    <property type="entry name" value="CLPAB_2"/>
    <property type="match status" value="1"/>
</dbReference>
<organism evidence="11 12">
    <name type="scientific">Anaerocolumna cellulosilytica</name>
    <dbReference type="NCBI Taxonomy" id="433286"/>
    <lineage>
        <taxon>Bacteria</taxon>
        <taxon>Bacillati</taxon>
        <taxon>Bacillota</taxon>
        <taxon>Clostridia</taxon>
        <taxon>Lachnospirales</taxon>
        <taxon>Lachnospiraceae</taxon>
        <taxon>Anaerocolumna</taxon>
    </lineage>
</organism>
<dbReference type="GO" id="GO:0034605">
    <property type="term" value="P:cellular response to heat"/>
    <property type="evidence" value="ECO:0007669"/>
    <property type="project" value="TreeGrafter"/>
</dbReference>
<dbReference type="InterPro" id="IPR027417">
    <property type="entry name" value="P-loop_NTPase"/>
</dbReference>
<evidence type="ECO:0000256" key="2">
    <source>
        <dbReference type="ARBA" id="ARBA00008675"/>
    </source>
</evidence>
<dbReference type="Pfam" id="PF07724">
    <property type="entry name" value="AAA_2"/>
    <property type="match status" value="1"/>
</dbReference>
<dbReference type="FunFam" id="3.40.50.300:FF:000025">
    <property type="entry name" value="ATP-dependent Clp protease subunit"/>
    <property type="match status" value="1"/>
</dbReference>
<dbReference type="Gene3D" id="3.40.50.300">
    <property type="entry name" value="P-loop containing nucleotide triphosphate hydrolases"/>
    <property type="match status" value="3"/>
</dbReference>
<dbReference type="Gene3D" id="1.10.1780.10">
    <property type="entry name" value="Clp, N-terminal domain"/>
    <property type="match status" value="1"/>
</dbReference>
<dbReference type="PRINTS" id="PR00300">
    <property type="entry name" value="CLPPROTEASEA"/>
</dbReference>
<dbReference type="EMBL" id="AP023367">
    <property type="protein sequence ID" value="BCJ96781.1"/>
    <property type="molecule type" value="Genomic_DNA"/>
</dbReference>
<evidence type="ECO:0000256" key="10">
    <source>
        <dbReference type="RuleBase" id="RU362034"/>
    </source>
</evidence>
<keyword evidence="4 9" id="KW-0547">Nucleotide-binding</keyword>
<dbReference type="InterPro" id="IPR001270">
    <property type="entry name" value="ClpA/B"/>
</dbReference>
<keyword evidence="3" id="KW-0677">Repeat</keyword>
<dbReference type="Pfam" id="PF17871">
    <property type="entry name" value="AAA_lid_9"/>
    <property type="match status" value="1"/>
</dbReference>
<dbReference type="GO" id="GO:0005737">
    <property type="term" value="C:cytoplasm"/>
    <property type="evidence" value="ECO:0007669"/>
    <property type="project" value="UniProtKB-SubCell"/>
</dbReference>
<evidence type="ECO:0000313" key="12">
    <source>
        <dbReference type="Proteomes" id="UP000515561"/>
    </source>
</evidence>
<comment type="subcellular location">
    <subcellularLocation>
        <location evidence="1 10">Cytoplasm</location>
    </subcellularLocation>
</comment>
<feature type="coiled-coil region" evidence="10">
    <location>
        <begin position="411"/>
        <end position="498"/>
    </location>
</feature>
<dbReference type="InterPro" id="IPR003959">
    <property type="entry name" value="ATPase_AAA_core"/>
</dbReference>
<dbReference type="GO" id="GO:0005524">
    <property type="term" value="F:ATP binding"/>
    <property type="evidence" value="ECO:0007669"/>
    <property type="project" value="UniProtKB-UniRule"/>
</dbReference>
<dbReference type="InterPro" id="IPR019489">
    <property type="entry name" value="Clp_ATPase_C"/>
</dbReference>
<protein>
    <recommendedName>
        <fullName evidence="10">Chaperone protein ClpB</fullName>
    </recommendedName>
</protein>
<dbReference type="Proteomes" id="UP000515561">
    <property type="component" value="Chromosome"/>
</dbReference>
<evidence type="ECO:0000256" key="3">
    <source>
        <dbReference type="ARBA" id="ARBA00022737"/>
    </source>
</evidence>
<evidence type="ECO:0000256" key="1">
    <source>
        <dbReference type="ARBA" id="ARBA00004496"/>
    </source>
</evidence>
<evidence type="ECO:0000256" key="9">
    <source>
        <dbReference type="RuleBase" id="RU004432"/>
    </source>
</evidence>
<comment type="function">
    <text evidence="10">Part of a stress-induced multi-chaperone system, it is involved in the recovery of the cell from heat-induced damage, in cooperation with DnaK, DnaJ and GrpE.</text>
</comment>
<dbReference type="InterPro" id="IPR050130">
    <property type="entry name" value="ClpA_ClpB"/>
</dbReference>
<dbReference type="PANTHER" id="PTHR11638">
    <property type="entry name" value="ATP-DEPENDENT CLP PROTEASE"/>
    <property type="match status" value="1"/>
</dbReference>
<accession>A0A6S6RDI4</accession>
<dbReference type="InterPro" id="IPR028299">
    <property type="entry name" value="ClpA/B_CS2"/>
</dbReference>
<dbReference type="Pfam" id="PF02861">
    <property type="entry name" value="Clp_N"/>
    <property type="match status" value="1"/>
</dbReference>